<dbReference type="Proteomes" id="UP000589520">
    <property type="component" value="Unassembled WGS sequence"/>
</dbReference>
<comment type="caution">
    <text evidence="2">The sequence shown here is derived from an EMBL/GenBank/DDBJ whole genome shotgun (WGS) entry which is preliminary data.</text>
</comment>
<organism evidence="2 3">
    <name type="scientific">Granulicella arctica</name>
    <dbReference type="NCBI Taxonomy" id="940613"/>
    <lineage>
        <taxon>Bacteria</taxon>
        <taxon>Pseudomonadati</taxon>
        <taxon>Acidobacteriota</taxon>
        <taxon>Terriglobia</taxon>
        <taxon>Terriglobales</taxon>
        <taxon>Acidobacteriaceae</taxon>
        <taxon>Granulicella</taxon>
    </lineage>
</organism>
<sequence length="172" mass="18471">MLCRVCCGGVVAGQRFCPHCGTRISLEPPRFRGPVPVGRVERHRHTLGILWSTYGVLRLATAAVAIFALRTMTMRRLGGEVWPFGGDVRSFSPMWVTGLLPGLTVIVLILTLLSLLTGYALLARERWGRRLALVVGALTLILLPVGTALGAYTLWALGSAASGVEYEGGVSL</sequence>
<gene>
    <name evidence="2" type="ORF">HDF17_000887</name>
</gene>
<proteinExistence type="predicted"/>
<dbReference type="AlphaFoldDB" id="A0A7Y9PF89"/>
<evidence type="ECO:0000256" key="1">
    <source>
        <dbReference type="SAM" id="Phobius"/>
    </source>
</evidence>
<feature type="transmembrane region" description="Helical" evidence="1">
    <location>
        <begin position="131"/>
        <end position="155"/>
    </location>
</feature>
<keyword evidence="1" id="KW-0812">Transmembrane</keyword>
<feature type="transmembrane region" description="Helical" evidence="1">
    <location>
        <begin position="49"/>
        <end position="69"/>
    </location>
</feature>
<keyword evidence="3" id="KW-1185">Reference proteome</keyword>
<name>A0A7Y9PF89_9BACT</name>
<keyword evidence="1" id="KW-1133">Transmembrane helix</keyword>
<reference evidence="2 3" key="1">
    <citation type="submission" date="2020-07" db="EMBL/GenBank/DDBJ databases">
        <title>Genomic Encyclopedia of Type Strains, Phase IV (KMG-V): Genome sequencing to study the core and pangenomes of soil and plant-associated prokaryotes.</title>
        <authorList>
            <person name="Whitman W."/>
        </authorList>
    </citation>
    <scope>NUCLEOTIDE SEQUENCE [LARGE SCALE GENOMIC DNA]</scope>
    <source>
        <strain evidence="2 3">X4EP2</strain>
    </source>
</reference>
<feature type="transmembrane region" description="Helical" evidence="1">
    <location>
        <begin position="99"/>
        <end position="122"/>
    </location>
</feature>
<evidence type="ECO:0000313" key="3">
    <source>
        <dbReference type="Proteomes" id="UP000589520"/>
    </source>
</evidence>
<keyword evidence="1" id="KW-0472">Membrane</keyword>
<dbReference type="EMBL" id="JACCCW010000001">
    <property type="protein sequence ID" value="NYF78600.1"/>
    <property type="molecule type" value="Genomic_DNA"/>
</dbReference>
<dbReference type="RefSeq" id="WP_179488135.1">
    <property type="nucleotide sequence ID" value="NZ_JACCCW010000001.1"/>
</dbReference>
<evidence type="ECO:0000313" key="2">
    <source>
        <dbReference type="EMBL" id="NYF78600.1"/>
    </source>
</evidence>
<accession>A0A7Y9PF89</accession>
<protein>
    <submittedName>
        <fullName evidence="2">Glucose uptake protein GlcU</fullName>
    </submittedName>
</protein>